<dbReference type="EMBL" id="JBHSPA010000024">
    <property type="protein sequence ID" value="MFC5826276.1"/>
    <property type="molecule type" value="Genomic_DNA"/>
</dbReference>
<name>A0ABW1CKM5_9ACTN</name>
<reference evidence="3" key="1">
    <citation type="journal article" date="2019" name="Int. J. Syst. Evol. Microbiol.">
        <title>The Global Catalogue of Microorganisms (GCM) 10K type strain sequencing project: providing services to taxonomists for standard genome sequencing and annotation.</title>
        <authorList>
            <consortium name="The Broad Institute Genomics Platform"/>
            <consortium name="The Broad Institute Genome Sequencing Center for Infectious Disease"/>
            <person name="Wu L."/>
            <person name="Ma J."/>
        </authorList>
    </citation>
    <scope>NUCLEOTIDE SEQUENCE [LARGE SCALE GENOMIC DNA]</scope>
    <source>
        <strain evidence="3">CCUG 53903</strain>
    </source>
</reference>
<protein>
    <submittedName>
        <fullName evidence="2">Uncharacterized protein</fullName>
    </submittedName>
</protein>
<evidence type="ECO:0000256" key="1">
    <source>
        <dbReference type="SAM" id="MobiDB-lite"/>
    </source>
</evidence>
<evidence type="ECO:0000313" key="2">
    <source>
        <dbReference type="EMBL" id="MFC5826276.1"/>
    </source>
</evidence>
<proteinExistence type="predicted"/>
<accession>A0ABW1CKM5</accession>
<dbReference type="Proteomes" id="UP001596058">
    <property type="component" value="Unassembled WGS sequence"/>
</dbReference>
<gene>
    <name evidence="2" type="ORF">ACFPZ3_20620</name>
</gene>
<sequence length="139" mass="14846">MVAVGDLEPHPDSPHQTPRFRILLADNRAAQALAELLRSLDHLDGAGWTEQDFDDLTEAIASDNAVALTSDRAPAQGGGGADQAGTGARDEEELPEPDDAETYTRPSVWGVVVTCDSEAQQVQLLNQLAGQGWNVRALM</sequence>
<feature type="region of interest" description="Disordered" evidence="1">
    <location>
        <begin position="69"/>
        <end position="105"/>
    </location>
</feature>
<feature type="compositionally biased region" description="Acidic residues" evidence="1">
    <location>
        <begin position="90"/>
        <end position="101"/>
    </location>
</feature>
<organism evidence="2 3">
    <name type="scientific">Nonomuraea insulae</name>
    <dbReference type="NCBI Taxonomy" id="1616787"/>
    <lineage>
        <taxon>Bacteria</taxon>
        <taxon>Bacillati</taxon>
        <taxon>Actinomycetota</taxon>
        <taxon>Actinomycetes</taxon>
        <taxon>Streptosporangiales</taxon>
        <taxon>Streptosporangiaceae</taxon>
        <taxon>Nonomuraea</taxon>
    </lineage>
</organism>
<comment type="caution">
    <text evidence="2">The sequence shown here is derived from an EMBL/GenBank/DDBJ whole genome shotgun (WGS) entry which is preliminary data.</text>
</comment>
<keyword evidence="3" id="KW-1185">Reference proteome</keyword>
<evidence type="ECO:0000313" key="3">
    <source>
        <dbReference type="Proteomes" id="UP001596058"/>
    </source>
</evidence>